<gene>
    <name evidence="2" type="ORF">A2725_03430</name>
</gene>
<dbReference type="AlphaFoldDB" id="A0A1F6LH43"/>
<reference evidence="2 3" key="1">
    <citation type="journal article" date="2016" name="Nat. Commun.">
        <title>Thousands of microbial genomes shed light on interconnected biogeochemical processes in an aquifer system.</title>
        <authorList>
            <person name="Anantharaman K."/>
            <person name="Brown C.T."/>
            <person name="Hug L.A."/>
            <person name="Sharon I."/>
            <person name="Castelle C.J."/>
            <person name="Probst A.J."/>
            <person name="Thomas B.C."/>
            <person name="Singh A."/>
            <person name="Wilkins M.J."/>
            <person name="Karaoz U."/>
            <person name="Brodie E.L."/>
            <person name="Williams K.H."/>
            <person name="Hubbard S.S."/>
            <person name="Banfield J.F."/>
        </authorList>
    </citation>
    <scope>NUCLEOTIDE SEQUENCE [LARGE SCALE GENOMIC DNA]</scope>
</reference>
<comment type="caution">
    <text evidence="2">The sequence shown here is derived from an EMBL/GenBank/DDBJ whole genome shotgun (WGS) entry which is preliminary data.</text>
</comment>
<proteinExistence type="predicted"/>
<name>A0A1F6LH43_9BACT</name>
<evidence type="ECO:0008006" key="4">
    <source>
        <dbReference type="Google" id="ProtNLM"/>
    </source>
</evidence>
<evidence type="ECO:0000313" key="2">
    <source>
        <dbReference type="EMBL" id="OGH58722.1"/>
    </source>
</evidence>
<feature type="transmembrane region" description="Helical" evidence="1">
    <location>
        <begin position="21"/>
        <end position="46"/>
    </location>
</feature>
<accession>A0A1F6LH43</accession>
<keyword evidence="1" id="KW-0472">Membrane</keyword>
<evidence type="ECO:0000313" key="3">
    <source>
        <dbReference type="Proteomes" id="UP000177067"/>
    </source>
</evidence>
<sequence>MYPLRINLLSTEKRKYLNKMIYVQFVKNTFISIVFVFCLSGITLLGCQSVLQEYFSDVSNSLTLSDSMHAEKNKNIQAVNETLKKVEAMQEVHNLWSQKIIKLGNAIPTDIIINNILIVNQNKEINISGTALSRTALLELKDNFNNLDFINNINIPLSQLTEKENIDFSISIEMK</sequence>
<evidence type="ECO:0000256" key="1">
    <source>
        <dbReference type="SAM" id="Phobius"/>
    </source>
</evidence>
<keyword evidence="1" id="KW-0812">Transmembrane</keyword>
<dbReference type="Proteomes" id="UP000177067">
    <property type="component" value="Unassembled WGS sequence"/>
</dbReference>
<protein>
    <recommendedName>
        <fullName evidence="4">PilN domain-containing protein</fullName>
    </recommendedName>
</protein>
<organism evidence="2 3">
    <name type="scientific">Candidatus Magasanikbacteria bacterium RIFCSPHIGHO2_01_FULL_33_34</name>
    <dbReference type="NCBI Taxonomy" id="1798671"/>
    <lineage>
        <taxon>Bacteria</taxon>
        <taxon>Candidatus Magasanikiibacteriota</taxon>
    </lineage>
</organism>
<dbReference type="EMBL" id="MFPS01000009">
    <property type="protein sequence ID" value="OGH58722.1"/>
    <property type="molecule type" value="Genomic_DNA"/>
</dbReference>
<keyword evidence="1" id="KW-1133">Transmembrane helix</keyword>